<keyword evidence="9" id="KW-1185">Reference proteome</keyword>
<evidence type="ECO:0000256" key="6">
    <source>
        <dbReference type="RuleBase" id="RU003693"/>
    </source>
</evidence>
<comment type="caution">
    <text evidence="8">The sequence shown here is derived from an EMBL/GenBank/DDBJ whole genome shotgun (WGS) entry which is preliminary data.</text>
</comment>
<dbReference type="EMBL" id="QASA01000001">
    <property type="protein sequence ID" value="RDC62448.1"/>
    <property type="molecule type" value="Genomic_DNA"/>
</dbReference>
<dbReference type="InterPro" id="IPR004839">
    <property type="entry name" value="Aminotransferase_I/II_large"/>
</dbReference>
<dbReference type="Pfam" id="PF00155">
    <property type="entry name" value="Aminotran_1_2"/>
    <property type="match status" value="1"/>
</dbReference>
<dbReference type="InterPro" id="IPR015422">
    <property type="entry name" value="PyrdxlP-dep_Trfase_small"/>
</dbReference>
<evidence type="ECO:0000313" key="9">
    <source>
        <dbReference type="Proteomes" id="UP000253919"/>
    </source>
</evidence>
<evidence type="ECO:0000256" key="5">
    <source>
        <dbReference type="ARBA" id="ARBA00022898"/>
    </source>
</evidence>
<evidence type="ECO:0000256" key="4">
    <source>
        <dbReference type="ARBA" id="ARBA00022679"/>
    </source>
</evidence>
<dbReference type="RefSeq" id="WP_115371891.1">
    <property type="nucleotide sequence ID" value="NZ_QASA01000001.1"/>
</dbReference>
<accession>A0A369QJK0</accession>
<dbReference type="InterPro" id="IPR001917">
    <property type="entry name" value="Aminotrans_II_pyridoxalP_BS"/>
</dbReference>
<dbReference type="GO" id="GO:0030170">
    <property type="term" value="F:pyridoxal phosphate binding"/>
    <property type="evidence" value="ECO:0007669"/>
    <property type="project" value="InterPro"/>
</dbReference>
<comment type="similarity">
    <text evidence="3">Belongs to the class-II pyridoxal-phosphate-dependent aminotransferase family. BioF subfamily.</text>
</comment>
<dbReference type="Proteomes" id="UP000253919">
    <property type="component" value="Unassembled WGS sequence"/>
</dbReference>
<dbReference type="PANTHER" id="PTHR13693:SF77">
    <property type="entry name" value="8-AMINO-7-OXONONANOATE SYNTHASE"/>
    <property type="match status" value="1"/>
</dbReference>
<dbReference type="InterPro" id="IPR015421">
    <property type="entry name" value="PyrdxlP-dep_Trfase_major"/>
</dbReference>
<evidence type="ECO:0000256" key="2">
    <source>
        <dbReference type="ARBA" id="ARBA00005189"/>
    </source>
</evidence>
<dbReference type="GO" id="GO:0008710">
    <property type="term" value="F:8-amino-7-oxononanoate synthase activity"/>
    <property type="evidence" value="ECO:0007669"/>
    <property type="project" value="UniProtKB-EC"/>
</dbReference>
<keyword evidence="5 6" id="KW-0663">Pyridoxal phosphate</keyword>
<name>A0A369QJK0_9BACT</name>
<evidence type="ECO:0000313" key="8">
    <source>
        <dbReference type="EMBL" id="RDC62448.1"/>
    </source>
</evidence>
<dbReference type="PROSITE" id="PS00599">
    <property type="entry name" value="AA_TRANSFER_CLASS_2"/>
    <property type="match status" value="1"/>
</dbReference>
<dbReference type="InterPro" id="IPR050087">
    <property type="entry name" value="AON_synthase_class-II"/>
</dbReference>
<comment type="pathway">
    <text evidence="2">Lipid metabolism.</text>
</comment>
<evidence type="ECO:0000256" key="1">
    <source>
        <dbReference type="ARBA" id="ARBA00001933"/>
    </source>
</evidence>
<comment type="cofactor">
    <cofactor evidence="1 6">
        <name>pyridoxal 5'-phosphate</name>
        <dbReference type="ChEBI" id="CHEBI:597326"/>
    </cofactor>
</comment>
<dbReference type="InterPro" id="IPR015424">
    <property type="entry name" value="PyrdxlP-dep_Trfase"/>
</dbReference>
<protein>
    <submittedName>
        <fullName evidence="8">8-amino-7-oxononanoate synthase</fullName>
        <ecNumber evidence="8">2.3.1.47</ecNumber>
    </submittedName>
</protein>
<keyword evidence="8" id="KW-0012">Acyltransferase</keyword>
<reference evidence="8 9" key="1">
    <citation type="submission" date="2018-04" db="EMBL/GenBank/DDBJ databases">
        <title>Adhaeribacter sp. HMF7616 genome sequencing and assembly.</title>
        <authorList>
            <person name="Kang H."/>
            <person name="Kang J."/>
            <person name="Cha I."/>
            <person name="Kim H."/>
            <person name="Joh K."/>
        </authorList>
    </citation>
    <scope>NUCLEOTIDE SEQUENCE [LARGE SCALE GENOMIC DNA]</scope>
    <source>
        <strain evidence="8 9">HMF7616</strain>
    </source>
</reference>
<dbReference type="OrthoDB" id="9807157at2"/>
<dbReference type="PANTHER" id="PTHR13693">
    <property type="entry name" value="CLASS II AMINOTRANSFERASE/8-AMINO-7-OXONONANOATE SYNTHASE"/>
    <property type="match status" value="1"/>
</dbReference>
<organism evidence="8 9">
    <name type="scientific">Adhaeribacter pallidiroseus</name>
    <dbReference type="NCBI Taxonomy" id="2072847"/>
    <lineage>
        <taxon>Bacteria</taxon>
        <taxon>Pseudomonadati</taxon>
        <taxon>Bacteroidota</taxon>
        <taxon>Cytophagia</taxon>
        <taxon>Cytophagales</taxon>
        <taxon>Hymenobacteraceae</taxon>
        <taxon>Adhaeribacter</taxon>
    </lineage>
</organism>
<keyword evidence="4 8" id="KW-0808">Transferase</keyword>
<dbReference type="EC" id="2.3.1.47" evidence="8"/>
<dbReference type="SUPFAM" id="SSF53383">
    <property type="entry name" value="PLP-dependent transferases"/>
    <property type="match status" value="1"/>
</dbReference>
<dbReference type="Gene3D" id="3.90.1150.10">
    <property type="entry name" value="Aspartate Aminotransferase, domain 1"/>
    <property type="match status" value="1"/>
</dbReference>
<gene>
    <name evidence="8" type="ORF">AHMF7616_01042</name>
</gene>
<evidence type="ECO:0000259" key="7">
    <source>
        <dbReference type="Pfam" id="PF00155"/>
    </source>
</evidence>
<evidence type="ECO:0000256" key="3">
    <source>
        <dbReference type="ARBA" id="ARBA00010008"/>
    </source>
</evidence>
<sequence length="372" mass="40968">MQFPKNLQQKLNTRLDQGTYRRLKTSQAQIDFCSNDYLGLARSAALKRLVALEAEQFSDYLMGATGSRLLSGNHPVYELLEAQLATFHQAEAALLFNSGYVANLGIFSAVPQRGDTIFYDEASHASIKEGIRLSLAKAYSFKHNSLEDLSRKFKHATGNAYIAVESIYSMDGDQAPLLDLTAFCEEKGAYLIVDEAHSNGLFGPNGEGLVVEQKLANKVFARIMTFGKAIGSHGAVVVGSVALREYLINFSRPFIYSTALPLHTILAIKGAYSFLPSLQAERQHVKALSGYLNQKIAAATGIFLKNSGPINGIFQNNVAQLKKISEQLQQNNIDVRPVFSPTVPAGKERLRVIIHAFNTQEQVDSLLQHLIF</sequence>
<dbReference type="AlphaFoldDB" id="A0A369QJK0"/>
<proteinExistence type="inferred from homology"/>
<dbReference type="Gene3D" id="3.40.640.10">
    <property type="entry name" value="Type I PLP-dependent aspartate aminotransferase-like (Major domain)"/>
    <property type="match status" value="1"/>
</dbReference>
<feature type="domain" description="Aminotransferase class I/classII large" evidence="7">
    <location>
        <begin position="29"/>
        <end position="370"/>
    </location>
</feature>